<feature type="compositionally biased region" description="Basic and acidic residues" evidence="1">
    <location>
        <begin position="202"/>
        <end position="212"/>
    </location>
</feature>
<feature type="non-terminal residue" evidence="2">
    <location>
        <position position="212"/>
    </location>
</feature>
<feature type="compositionally biased region" description="Low complexity" evidence="1">
    <location>
        <begin position="94"/>
        <end position="108"/>
    </location>
</feature>
<organism evidence="2">
    <name type="scientific">uncultured Nocardioidaceae bacterium</name>
    <dbReference type="NCBI Taxonomy" id="253824"/>
    <lineage>
        <taxon>Bacteria</taxon>
        <taxon>Bacillati</taxon>
        <taxon>Actinomycetota</taxon>
        <taxon>Actinomycetes</taxon>
        <taxon>Propionibacteriales</taxon>
        <taxon>Nocardioidaceae</taxon>
        <taxon>environmental samples</taxon>
    </lineage>
</organism>
<feature type="non-terminal residue" evidence="2">
    <location>
        <position position="1"/>
    </location>
</feature>
<proteinExistence type="predicted"/>
<feature type="region of interest" description="Disordered" evidence="1">
    <location>
        <begin position="1"/>
        <end position="212"/>
    </location>
</feature>
<feature type="compositionally biased region" description="Basic residues" evidence="1">
    <location>
        <begin position="135"/>
        <end position="159"/>
    </location>
</feature>
<protein>
    <submittedName>
        <fullName evidence="2">Nitroreductase</fullName>
    </submittedName>
</protein>
<feature type="compositionally biased region" description="Basic residues" evidence="1">
    <location>
        <begin position="190"/>
        <end position="201"/>
    </location>
</feature>
<evidence type="ECO:0000313" key="2">
    <source>
        <dbReference type="EMBL" id="CAA9328887.1"/>
    </source>
</evidence>
<gene>
    <name evidence="2" type="ORF">AVDCRST_MAG34-137</name>
</gene>
<name>A0A6J4LCP2_9ACTN</name>
<evidence type="ECO:0000256" key="1">
    <source>
        <dbReference type="SAM" id="MobiDB-lite"/>
    </source>
</evidence>
<feature type="compositionally biased region" description="Basic residues" evidence="1">
    <location>
        <begin position="169"/>
        <end position="181"/>
    </location>
</feature>
<dbReference type="EMBL" id="CADCUI010000006">
    <property type="protein sequence ID" value="CAA9328887.1"/>
    <property type="molecule type" value="Genomic_DNA"/>
</dbReference>
<sequence>DRTDTHPRRPGPALPRGPHRQPLHRRAGDRGAGARRPRPGEVRAHRDERPAAAHGARARRRGARAAAVPHVARQPRQDGRCTTGRDPRGRPRLPRAAAAHLPALPRGQGRLRRRRGPRPGGRVQRDPAGGVLPPRRPRCRTRRRPDGRLRRRGHRRGVLRRPPLARDHGRQHRHAGTRGRMVRPAPPAGVRRRGGGGRRPPRRPEGVRPRRL</sequence>
<accession>A0A6J4LCP2</accession>
<feature type="compositionally biased region" description="Basic residues" evidence="1">
    <location>
        <begin position="17"/>
        <end position="37"/>
    </location>
</feature>
<feature type="compositionally biased region" description="Basic and acidic residues" evidence="1">
    <location>
        <begin position="75"/>
        <end position="89"/>
    </location>
</feature>
<feature type="compositionally biased region" description="Basic and acidic residues" evidence="1">
    <location>
        <begin position="38"/>
        <end position="51"/>
    </location>
</feature>
<reference evidence="2" key="1">
    <citation type="submission" date="2020-02" db="EMBL/GenBank/DDBJ databases">
        <authorList>
            <person name="Meier V. D."/>
        </authorList>
    </citation>
    <scope>NUCLEOTIDE SEQUENCE</scope>
    <source>
        <strain evidence="2">AVDCRST_MAG34</strain>
    </source>
</reference>
<dbReference type="AlphaFoldDB" id="A0A6J4LCP2"/>